<evidence type="ECO:0000313" key="2">
    <source>
        <dbReference type="Proteomes" id="UP001632038"/>
    </source>
</evidence>
<reference evidence="2" key="1">
    <citation type="journal article" date="2024" name="IScience">
        <title>Strigolactones Initiate the Formation of Haustorium-like Structures in Castilleja.</title>
        <authorList>
            <person name="Buerger M."/>
            <person name="Peterson D."/>
            <person name="Chory J."/>
        </authorList>
    </citation>
    <scope>NUCLEOTIDE SEQUENCE [LARGE SCALE GENOMIC DNA]</scope>
</reference>
<comment type="caution">
    <text evidence="1">The sequence shown here is derived from an EMBL/GenBank/DDBJ whole genome shotgun (WGS) entry which is preliminary data.</text>
</comment>
<gene>
    <name evidence="1" type="ORF">CASFOL_030278</name>
</gene>
<name>A0ABD3C8W1_9LAMI</name>
<dbReference type="AlphaFoldDB" id="A0ABD3C8W1"/>
<dbReference type="Proteomes" id="UP001632038">
    <property type="component" value="Unassembled WGS sequence"/>
</dbReference>
<protein>
    <recommendedName>
        <fullName evidence="3">Ribosomal protein L32</fullName>
    </recommendedName>
</protein>
<evidence type="ECO:0000313" key="1">
    <source>
        <dbReference type="EMBL" id="KAL3625749.1"/>
    </source>
</evidence>
<keyword evidence="2" id="KW-1185">Reference proteome</keyword>
<sequence length="42" mass="4726">MNFQLRKGGYGKTVANFSSDVKGLLFGKWLLSSHQLKCHSIK</sequence>
<proteinExistence type="predicted"/>
<dbReference type="EMBL" id="JAVIJP010000048">
    <property type="protein sequence ID" value="KAL3625749.1"/>
    <property type="molecule type" value="Genomic_DNA"/>
</dbReference>
<accession>A0ABD3C8W1</accession>
<evidence type="ECO:0008006" key="3">
    <source>
        <dbReference type="Google" id="ProtNLM"/>
    </source>
</evidence>
<organism evidence="1 2">
    <name type="scientific">Castilleja foliolosa</name>
    <dbReference type="NCBI Taxonomy" id="1961234"/>
    <lineage>
        <taxon>Eukaryota</taxon>
        <taxon>Viridiplantae</taxon>
        <taxon>Streptophyta</taxon>
        <taxon>Embryophyta</taxon>
        <taxon>Tracheophyta</taxon>
        <taxon>Spermatophyta</taxon>
        <taxon>Magnoliopsida</taxon>
        <taxon>eudicotyledons</taxon>
        <taxon>Gunneridae</taxon>
        <taxon>Pentapetalae</taxon>
        <taxon>asterids</taxon>
        <taxon>lamiids</taxon>
        <taxon>Lamiales</taxon>
        <taxon>Orobanchaceae</taxon>
        <taxon>Pedicularideae</taxon>
        <taxon>Castillejinae</taxon>
        <taxon>Castilleja</taxon>
    </lineage>
</organism>